<keyword evidence="11" id="KW-1185">Reference proteome</keyword>
<dbReference type="InterPro" id="IPR019787">
    <property type="entry name" value="Znf_PHD-finger"/>
</dbReference>
<dbReference type="GO" id="GO:0036205">
    <property type="term" value="P:histone catabolic process"/>
    <property type="evidence" value="ECO:0007669"/>
    <property type="project" value="TreeGrafter"/>
</dbReference>
<evidence type="ECO:0000259" key="7">
    <source>
        <dbReference type="PROSITE" id="PS51038"/>
    </source>
</evidence>
<evidence type="ECO:0008006" key="12">
    <source>
        <dbReference type="Google" id="ProtNLM"/>
    </source>
</evidence>
<dbReference type="Gene3D" id="2.30.30.490">
    <property type="match status" value="1"/>
</dbReference>
<dbReference type="InterPro" id="IPR001025">
    <property type="entry name" value="BAH_dom"/>
</dbReference>
<proteinExistence type="predicted"/>
<dbReference type="Pfam" id="PF01426">
    <property type="entry name" value="BAH"/>
    <property type="match status" value="1"/>
</dbReference>
<gene>
    <name evidence="10" type="ORF">CONCODRAFT_1824</name>
</gene>
<feature type="compositionally biased region" description="Low complexity" evidence="5">
    <location>
        <begin position="63"/>
        <end position="77"/>
    </location>
</feature>
<evidence type="ECO:0000256" key="4">
    <source>
        <dbReference type="PROSITE-ProRule" id="PRU00146"/>
    </source>
</evidence>
<accession>A0A137PJ83</accession>
<feature type="domain" description="BAH" evidence="7">
    <location>
        <begin position="98"/>
        <end position="215"/>
    </location>
</feature>
<dbReference type="AlphaFoldDB" id="A0A137PJ83"/>
<keyword evidence="1" id="KW-0479">Metal-binding</keyword>
<dbReference type="GO" id="GO:0003682">
    <property type="term" value="F:chromatin binding"/>
    <property type="evidence" value="ECO:0007669"/>
    <property type="project" value="InterPro"/>
</dbReference>
<dbReference type="PROSITE" id="PS51805">
    <property type="entry name" value="EPHD"/>
    <property type="match status" value="1"/>
</dbReference>
<dbReference type="InterPro" id="IPR043151">
    <property type="entry name" value="BAH_sf"/>
</dbReference>
<evidence type="ECO:0000256" key="2">
    <source>
        <dbReference type="ARBA" id="ARBA00022771"/>
    </source>
</evidence>
<dbReference type="InterPro" id="IPR001005">
    <property type="entry name" value="SANT/Myb"/>
</dbReference>
<reference evidence="10 11" key="1">
    <citation type="journal article" date="2015" name="Genome Biol. Evol.">
        <title>Phylogenomic analyses indicate that early fungi evolved digesting cell walls of algal ancestors of land plants.</title>
        <authorList>
            <person name="Chang Y."/>
            <person name="Wang S."/>
            <person name="Sekimoto S."/>
            <person name="Aerts A.L."/>
            <person name="Choi C."/>
            <person name="Clum A."/>
            <person name="LaButti K.M."/>
            <person name="Lindquist E.A."/>
            <person name="Yee Ngan C."/>
            <person name="Ohm R.A."/>
            <person name="Salamov A.A."/>
            <person name="Grigoriev I.V."/>
            <person name="Spatafora J.W."/>
            <person name="Berbee M.L."/>
        </authorList>
    </citation>
    <scope>NUCLEOTIDE SEQUENCE [LARGE SCALE GENOMIC DNA]</scope>
    <source>
        <strain evidence="10 11">NRRL 28638</strain>
    </source>
</reference>
<feature type="domain" description="SANT" evidence="8">
    <location>
        <begin position="514"/>
        <end position="565"/>
    </location>
</feature>
<dbReference type="PANTHER" id="PTHR47672">
    <property type="entry name" value="E3 UBIQUITIN-PROTEIN LIGASE SNT2"/>
    <property type="match status" value="1"/>
</dbReference>
<dbReference type="Proteomes" id="UP000070444">
    <property type="component" value="Unassembled WGS sequence"/>
</dbReference>
<evidence type="ECO:0000259" key="9">
    <source>
        <dbReference type="PROSITE" id="PS51805"/>
    </source>
</evidence>
<dbReference type="PANTHER" id="PTHR47672:SF1">
    <property type="entry name" value="E3 UBIQUITIN-PROTEIN LIGASE SNT2"/>
    <property type="match status" value="1"/>
</dbReference>
<dbReference type="CDD" id="cd00167">
    <property type="entry name" value="SANT"/>
    <property type="match status" value="1"/>
</dbReference>
<evidence type="ECO:0000259" key="8">
    <source>
        <dbReference type="PROSITE" id="PS51293"/>
    </source>
</evidence>
<evidence type="ECO:0000256" key="3">
    <source>
        <dbReference type="ARBA" id="ARBA00022833"/>
    </source>
</evidence>
<dbReference type="InterPro" id="IPR011011">
    <property type="entry name" value="Znf_FYVE_PHD"/>
</dbReference>
<dbReference type="GO" id="GO:0048189">
    <property type="term" value="C:Lid2 complex"/>
    <property type="evidence" value="ECO:0007669"/>
    <property type="project" value="TreeGrafter"/>
</dbReference>
<evidence type="ECO:0000313" key="10">
    <source>
        <dbReference type="EMBL" id="KXN75030.1"/>
    </source>
</evidence>
<feature type="compositionally biased region" description="Polar residues" evidence="5">
    <location>
        <begin position="1"/>
        <end position="35"/>
    </location>
</feature>
<dbReference type="GO" id="GO:0008270">
    <property type="term" value="F:zinc ion binding"/>
    <property type="evidence" value="ECO:0007669"/>
    <property type="project" value="UniProtKB-KW"/>
</dbReference>
<dbReference type="PROSITE" id="PS51293">
    <property type="entry name" value="SANT"/>
    <property type="match status" value="1"/>
</dbReference>
<dbReference type="InterPro" id="IPR029617">
    <property type="entry name" value="Snt2"/>
</dbReference>
<dbReference type="OMA" id="LSWRKYA"/>
<dbReference type="SMART" id="SM00717">
    <property type="entry name" value="SANT"/>
    <property type="match status" value="1"/>
</dbReference>
<dbReference type="InterPro" id="IPR017884">
    <property type="entry name" value="SANT_dom"/>
</dbReference>
<dbReference type="STRING" id="796925.A0A137PJ83"/>
<feature type="region of interest" description="Disordered" evidence="5">
    <location>
        <begin position="1"/>
        <end position="81"/>
    </location>
</feature>
<dbReference type="EMBL" id="KQ964418">
    <property type="protein sequence ID" value="KXN75030.1"/>
    <property type="molecule type" value="Genomic_DNA"/>
</dbReference>
<feature type="domain" description="PHD-type" evidence="9">
    <location>
        <begin position="872"/>
        <end position="992"/>
    </location>
</feature>
<dbReference type="SMART" id="SM00249">
    <property type="entry name" value="PHD"/>
    <property type="match status" value="3"/>
</dbReference>
<organism evidence="10 11">
    <name type="scientific">Conidiobolus coronatus (strain ATCC 28846 / CBS 209.66 / NRRL 28638)</name>
    <name type="common">Delacroixia coronata</name>
    <dbReference type="NCBI Taxonomy" id="796925"/>
    <lineage>
        <taxon>Eukaryota</taxon>
        <taxon>Fungi</taxon>
        <taxon>Fungi incertae sedis</taxon>
        <taxon>Zoopagomycota</taxon>
        <taxon>Entomophthoromycotina</taxon>
        <taxon>Entomophthoromycetes</taxon>
        <taxon>Entomophthorales</taxon>
        <taxon>Ancylistaceae</taxon>
        <taxon>Conidiobolus</taxon>
    </lineage>
</organism>
<dbReference type="Pfam" id="PF13832">
    <property type="entry name" value="zf-HC5HC2H_2"/>
    <property type="match status" value="1"/>
</dbReference>
<evidence type="ECO:0000256" key="1">
    <source>
        <dbReference type="ARBA" id="ARBA00022723"/>
    </source>
</evidence>
<dbReference type="OrthoDB" id="336088at2759"/>
<dbReference type="SUPFAM" id="SSF57903">
    <property type="entry name" value="FYVE/PHD zinc finger"/>
    <property type="match status" value="2"/>
</dbReference>
<dbReference type="InterPro" id="IPR001965">
    <property type="entry name" value="Znf_PHD"/>
</dbReference>
<dbReference type="Gene3D" id="3.30.40.10">
    <property type="entry name" value="Zinc/RING finger domain, C3HC4 (zinc finger)"/>
    <property type="match status" value="1"/>
</dbReference>
<sequence length="1147" mass="131448">MANRTLTHLQKSGSAKQTPPNGSVAQNSGINSPSPSIEESDSFSQQDSKSKKATRSTKRQNHNSITSIKSEESSINSDNHEQKVAVAPKTSYTIHKGLKVDLDDHVYLAQSDSNVPHRIGRVIKFIKNGKDIQVKVVVYYRKKDLMDGFSSEIDEPRKLYASFYCEKFHLRAIQGKCTVIHLNYINEISNYVKLDDHFYFDELYDDFSTNSYKLIPTDNITNMQEPYISILREKYHFIATEHTQTSEYLKEFQNCCTCNEWCSEQERIECSSCEKLYHKKCMATPVGKQPLKGYIYECIDCYGNAREELEELRAQNTFEDKKSAKSDHSDKSTMKLKDINHKEKSIIGNQLSIKKNYRSLYINEQLRSTEDWIYRYFGKNSYLEDLKDPYDSIYPRTDRRVGPKYQAKIPELISNSTANIYQSQNHYSQHAKKKSRKLKYIPLESSDPIFEVKSNSQEVKISTTMDLIRSQPEEFAIPIYSEAFFNELIILLNKALSPKAVVEKLKSFSITDFQSHLSFTKEEQLELENQISKYGEDIEKIAESFSNRPLSNIIEYFYKWASKIVGNKIDPVKYHSGKLRQIAKIITHGIEPVYIEEIRDTAKLVKTRSSTLSNGLCSHCQSNLEKLAYQLNAEVMEKLNISGDLCSKCYSYYTKYFQLPPISDETITLSGENSIKNITASKKKSHESDNVNSVKEVKEKLPVKKTELPKKSKQLKTNFTKSGYGFSHLNKNITLPPIDCCTLDNNLILSKSLKSLELALPSPNSANSNSMLHSSSVQLSTEETHHSYHNNEKLSCKKSDNNSHTSIMLKPNISSSCSICHSKQNSEQIVKCSTCKTSVHKKCYILPSDFNQPKDWNCNECSNKSDASYYQNYMCVLCRKSGFDENSNLPIKPTISGNWAHITCALYLESIYFTSINRQYKINGISEVPIEDWKKECSICHKNNSLSAKCKGCEVNFHVTCALNNNCKLGFKKHSNSSTGYMEPIIYCNYCKLSDVLDPLEPLSNLSFFDLKDLYKKCKDKTVHGQRLFTLSNCSLNSPKPISLVSEEDKESESTYSDKLGKFGLDIIDHSATACSSCETEYSPVWWHDLYDKGYYICQSCHFKQVPPDQPSAHKRKFVIKFKPQDDTYLDTPDDHQDKHRKITSHY</sequence>
<dbReference type="Pfam" id="PF00628">
    <property type="entry name" value="PHD"/>
    <property type="match status" value="1"/>
</dbReference>
<feature type="compositionally biased region" description="Basic residues" evidence="5">
    <location>
        <begin position="51"/>
        <end position="61"/>
    </location>
</feature>
<evidence type="ECO:0000313" key="11">
    <source>
        <dbReference type="Proteomes" id="UP000070444"/>
    </source>
</evidence>
<dbReference type="PROSITE" id="PS51038">
    <property type="entry name" value="BAH"/>
    <property type="match status" value="1"/>
</dbReference>
<evidence type="ECO:0000259" key="6">
    <source>
        <dbReference type="PROSITE" id="PS50016"/>
    </source>
</evidence>
<name>A0A137PJ83_CONC2</name>
<dbReference type="PROSITE" id="PS50016">
    <property type="entry name" value="ZF_PHD_2"/>
    <property type="match status" value="1"/>
</dbReference>
<dbReference type="CDD" id="cd15571">
    <property type="entry name" value="ePHD"/>
    <property type="match status" value="1"/>
</dbReference>
<keyword evidence="2 4" id="KW-0863">Zinc-finger</keyword>
<dbReference type="InterPro" id="IPR034732">
    <property type="entry name" value="EPHD"/>
</dbReference>
<evidence type="ECO:0000256" key="5">
    <source>
        <dbReference type="SAM" id="MobiDB-lite"/>
    </source>
</evidence>
<feature type="domain" description="PHD-type" evidence="6">
    <location>
        <begin position="814"/>
        <end position="864"/>
    </location>
</feature>
<dbReference type="CDD" id="cd15489">
    <property type="entry name" value="PHD_SF"/>
    <property type="match status" value="1"/>
</dbReference>
<dbReference type="GO" id="GO:0004842">
    <property type="term" value="F:ubiquitin-protein transferase activity"/>
    <property type="evidence" value="ECO:0007669"/>
    <property type="project" value="TreeGrafter"/>
</dbReference>
<keyword evidence="3" id="KW-0862">Zinc</keyword>
<protein>
    <recommendedName>
        <fullName evidence="12">PHD-type domain-containing protein</fullName>
    </recommendedName>
</protein>
<dbReference type="SMART" id="SM00439">
    <property type="entry name" value="BAH"/>
    <property type="match status" value="1"/>
</dbReference>
<dbReference type="InterPro" id="IPR013083">
    <property type="entry name" value="Znf_RING/FYVE/PHD"/>
</dbReference>